<comment type="subunit">
    <text evidence="10">Interacts with small ribosomal subunit protein uS11. Not a structural component of 43S pre-ribosomes, but transiently interacts with them by binding to uS11.</text>
</comment>
<dbReference type="Gene3D" id="3.40.50.300">
    <property type="entry name" value="P-loop containing nucleotide triphosphate hydrolases"/>
    <property type="match status" value="1"/>
</dbReference>
<feature type="binding site" evidence="10">
    <location>
        <position position="29"/>
    </location>
    <ligand>
        <name>ATP</name>
        <dbReference type="ChEBI" id="CHEBI:30616"/>
    </ligand>
</feature>
<dbReference type="GO" id="GO:0016887">
    <property type="term" value="F:ATP hydrolysis activity"/>
    <property type="evidence" value="ECO:0007669"/>
    <property type="project" value="UniProtKB-UniRule"/>
</dbReference>
<dbReference type="Proteomes" id="UP000186303">
    <property type="component" value="Chromosome 1"/>
</dbReference>
<dbReference type="EMBL" id="LT671821">
    <property type="protein sequence ID" value="SHO76074.1"/>
    <property type="molecule type" value="Genomic_DNA"/>
</dbReference>
<keyword evidence="9 10" id="KW-0539">Nucleus</keyword>
<evidence type="ECO:0000256" key="5">
    <source>
        <dbReference type="ARBA" id="ARBA00022679"/>
    </source>
</evidence>
<feature type="region of interest" description="LID" evidence="10">
    <location>
        <begin position="155"/>
        <end position="165"/>
    </location>
</feature>
<dbReference type="GO" id="GO:0006364">
    <property type="term" value="P:rRNA processing"/>
    <property type="evidence" value="ECO:0007669"/>
    <property type="project" value="UniProtKB-KW"/>
</dbReference>
<evidence type="ECO:0000256" key="6">
    <source>
        <dbReference type="ARBA" id="ARBA00022741"/>
    </source>
</evidence>
<keyword evidence="12" id="KW-1185">Reference proteome</keyword>
<evidence type="ECO:0000256" key="7">
    <source>
        <dbReference type="ARBA" id="ARBA00022777"/>
    </source>
</evidence>
<dbReference type="AlphaFoldDB" id="A0A1M8A1K3"/>
<feature type="binding site" evidence="10">
    <location>
        <position position="27"/>
    </location>
    <ligand>
        <name>ATP</name>
        <dbReference type="ChEBI" id="CHEBI:30616"/>
    </ligand>
</feature>
<evidence type="ECO:0000256" key="10">
    <source>
        <dbReference type="HAMAP-Rule" id="MF_03173"/>
    </source>
</evidence>
<proteinExistence type="inferred from homology"/>
<reference evidence="12" key="1">
    <citation type="journal article" date="2017" name="Nucleic Acids Res.">
        <title>Proteogenomics produces comprehensive and highly accurate protein-coding gene annotation in a complete genome assembly of Malassezia sympodialis.</title>
        <authorList>
            <person name="Zhu Y."/>
            <person name="Engstroem P.G."/>
            <person name="Tellgren-Roth C."/>
            <person name="Baudo C.D."/>
            <person name="Kennell J.C."/>
            <person name="Sun S."/>
            <person name="Billmyre R.B."/>
            <person name="Schroeder M.S."/>
            <person name="Andersson A."/>
            <person name="Holm T."/>
            <person name="Sigurgeirsson B."/>
            <person name="Wu G."/>
            <person name="Sankaranarayanan S.R."/>
            <person name="Siddharthan R."/>
            <person name="Sanyal K."/>
            <person name="Lundeberg J."/>
            <person name="Nystedt B."/>
            <person name="Boekhout T."/>
            <person name="Dawson T.L. Jr."/>
            <person name="Heitman J."/>
            <person name="Scheynius A."/>
            <person name="Lehtioe J."/>
        </authorList>
    </citation>
    <scope>NUCLEOTIDE SEQUENCE [LARGE SCALE GENOMIC DNA]</scope>
    <source>
        <strain evidence="12">ATCC 42132</strain>
    </source>
</reference>
<dbReference type="GO" id="GO:0005634">
    <property type="term" value="C:nucleus"/>
    <property type="evidence" value="ECO:0007669"/>
    <property type="project" value="UniProtKB-SubCell"/>
</dbReference>
<comment type="catalytic activity">
    <reaction evidence="10">
        <text>ATP + H2O = ADP + phosphate + H(+)</text>
        <dbReference type="Rhea" id="RHEA:13065"/>
        <dbReference type="ChEBI" id="CHEBI:15377"/>
        <dbReference type="ChEBI" id="CHEBI:15378"/>
        <dbReference type="ChEBI" id="CHEBI:30616"/>
        <dbReference type="ChEBI" id="CHEBI:43474"/>
        <dbReference type="ChEBI" id="CHEBI:456216"/>
    </reaction>
</comment>
<feature type="binding site" evidence="10">
    <location>
        <position position="31"/>
    </location>
    <ligand>
        <name>ATP</name>
        <dbReference type="ChEBI" id="CHEBI:30616"/>
    </ligand>
</feature>
<keyword evidence="4 10" id="KW-0698">rRNA processing</keyword>
<protein>
    <recommendedName>
        <fullName evidence="10">Adenylate kinase isoenzyme 6 homolog</fullName>
        <shortName evidence="10">AK6</shortName>
        <ecNumber evidence="10">2.7.4.3</ecNumber>
    </recommendedName>
    <alternativeName>
        <fullName evidence="10">Dual activity adenylate kinase/ATPase</fullName>
        <shortName evidence="10">AK/ATPase</shortName>
    </alternativeName>
</protein>
<dbReference type="InterPro" id="IPR027417">
    <property type="entry name" value="P-loop_NTPase"/>
</dbReference>
<evidence type="ECO:0000256" key="4">
    <source>
        <dbReference type="ARBA" id="ARBA00022552"/>
    </source>
</evidence>
<dbReference type="GO" id="GO:0005524">
    <property type="term" value="F:ATP binding"/>
    <property type="evidence" value="ECO:0007669"/>
    <property type="project" value="UniProtKB-KW"/>
</dbReference>
<sequence>MWSSRRSLTYTNMVRSYPNIVVTGTPGTGKTTLSMQICEAFQDPSGSHPLRHINVGALVKEKGFQASYDAEWDSYEVDEDQLLDYLEPLSGGTAPDPIDEDPEGCEQARELASDDDTRGGLVLDWHTCEAWPERWVDLVLVLRCDHQRLWARLEKRNYSEKKIAENNEAEIMGVVMEEARESYAPEAIVTLPSDTAEEMDANVERVVSWIRAWRQQRGLP</sequence>
<dbReference type="InterPro" id="IPR020618">
    <property type="entry name" value="Adenyl_kinase_AK6"/>
</dbReference>
<keyword evidence="2 10" id="KW-0963">Cytoplasm</keyword>
<dbReference type="SUPFAM" id="SSF52540">
    <property type="entry name" value="P-loop containing nucleoside triphosphate hydrolases"/>
    <property type="match status" value="1"/>
</dbReference>
<evidence type="ECO:0000256" key="8">
    <source>
        <dbReference type="ARBA" id="ARBA00022840"/>
    </source>
</evidence>
<dbReference type="GO" id="GO:0004017">
    <property type="term" value="F:AMP kinase activity"/>
    <property type="evidence" value="ECO:0007669"/>
    <property type="project" value="UniProtKB-UniRule"/>
</dbReference>
<keyword evidence="6 10" id="KW-0547">Nucleotide-binding</keyword>
<dbReference type="STRING" id="1230383.A0A1M8A1K3"/>
<dbReference type="GO" id="GO:0005737">
    <property type="term" value="C:cytoplasm"/>
    <property type="evidence" value="ECO:0007669"/>
    <property type="project" value="UniProtKB-SubCell"/>
</dbReference>
<dbReference type="PANTHER" id="PTHR12595">
    <property type="entry name" value="POS9-ACTIVATING FACTOR FAP7-RELATED"/>
    <property type="match status" value="1"/>
</dbReference>
<evidence type="ECO:0000256" key="2">
    <source>
        <dbReference type="ARBA" id="ARBA00022490"/>
    </source>
</evidence>
<feature type="binding site" evidence="10">
    <location>
        <position position="156"/>
    </location>
    <ligand>
        <name>ATP</name>
        <dbReference type="ChEBI" id="CHEBI:30616"/>
    </ligand>
</feature>
<name>A0A1M8A1K3_MALS4</name>
<dbReference type="EC" id="2.7.4.3" evidence="10"/>
<evidence type="ECO:0000313" key="11">
    <source>
        <dbReference type="EMBL" id="SHO76074.1"/>
    </source>
</evidence>
<dbReference type="PANTHER" id="PTHR12595:SF0">
    <property type="entry name" value="ADENYLATE KINASE ISOENZYME 6"/>
    <property type="match status" value="1"/>
</dbReference>
<keyword evidence="5 10" id="KW-0808">Transferase</keyword>
<dbReference type="OMA" id="QCEIFGT"/>
<accession>A0A1M8A1K3</accession>
<feature type="region of interest" description="NMPbind" evidence="10">
    <location>
        <begin position="54"/>
        <end position="77"/>
    </location>
</feature>
<dbReference type="FunFam" id="3.40.50.300:FF:000372">
    <property type="entry name" value="Adenylate kinase isoenzyme 6 homolog"/>
    <property type="match status" value="1"/>
</dbReference>
<gene>
    <name evidence="11" type="ORF">MSYG_0409</name>
</gene>
<dbReference type="VEuPathDB" id="FungiDB:MSYG_0409"/>
<dbReference type="OrthoDB" id="10251185at2759"/>
<comment type="similarity">
    <text evidence="10">Belongs to the adenylate kinase family. AK6 subfamily.</text>
</comment>
<feature type="binding site" evidence="10">
    <location>
        <position position="30"/>
    </location>
    <ligand>
        <name>ATP</name>
        <dbReference type="ChEBI" id="CHEBI:30616"/>
    </ligand>
</feature>
<dbReference type="GO" id="GO:0042274">
    <property type="term" value="P:ribosomal small subunit biogenesis"/>
    <property type="evidence" value="ECO:0007669"/>
    <property type="project" value="UniProtKB-UniRule"/>
</dbReference>
<dbReference type="Pfam" id="PF13238">
    <property type="entry name" value="AAA_18"/>
    <property type="match status" value="1"/>
</dbReference>
<dbReference type="HAMAP" id="MF_00039">
    <property type="entry name" value="Adenylate_kinase_AK6"/>
    <property type="match status" value="1"/>
</dbReference>
<keyword evidence="3 10" id="KW-0690">Ribosome biogenesis</keyword>
<keyword evidence="8 10" id="KW-0067">ATP-binding</keyword>
<comment type="caution">
    <text evidence="10">Lacks conserved residue(s) required for the propagation of feature annotation.</text>
</comment>
<evidence type="ECO:0000256" key="3">
    <source>
        <dbReference type="ARBA" id="ARBA00022517"/>
    </source>
</evidence>
<feature type="binding site" evidence="10">
    <location>
        <position position="32"/>
    </location>
    <ligand>
        <name>ATP</name>
        <dbReference type="ChEBI" id="CHEBI:30616"/>
    </ligand>
</feature>
<organism evidence="11 12">
    <name type="scientific">Malassezia sympodialis (strain ATCC 42132)</name>
    <name type="common">Atopic eczema-associated yeast</name>
    <dbReference type="NCBI Taxonomy" id="1230383"/>
    <lineage>
        <taxon>Eukaryota</taxon>
        <taxon>Fungi</taxon>
        <taxon>Dikarya</taxon>
        <taxon>Basidiomycota</taxon>
        <taxon>Ustilaginomycotina</taxon>
        <taxon>Malasseziomycetes</taxon>
        <taxon>Malasseziales</taxon>
        <taxon>Malasseziaceae</taxon>
        <taxon>Malassezia</taxon>
    </lineage>
</organism>
<comment type="catalytic activity">
    <reaction evidence="1 10">
        <text>AMP + ATP = 2 ADP</text>
        <dbReference type="Rhea" id="RHEA:12973"/>
        <dbReference type="ChEBI" id="CHEBI:30616"/>
        <dbReference type="ChEBI" id="CHEBI:456215"/>
        <dbReference type="ChEBI" id="CHEBI:456216"/>
        <dbReference type="EC" id="2.7.4.3"/>
    </reaction>
</comment>
<evidence type="ECO:0000313" key="12">
    <source>
        <dbReference type="Proteomes" id="UP000186303"/>
    </source>
</evidence>
<comment type="subcellular location">
    <subcellularLocation>
        <location evidence="10">Cytoplasm</location>
    </subcellularLocation>
    <subcellularLocation>
        <location evidence="10">Nucleus</location>
    </subcellularLocation>
</comment>
<evidence type="ECO:0000256" key="9">
    <source>
        <dbReference type="ARBA" id="ARBA00023242"/>
    </source>
</evidence>
<comment type="function">
    <text evidence="10">Broad-specificity nucleoside monophosphate (NMP) kinase that catalyzes the reversible transfer of the terminal phosphate group between nucleoside triphosphates and monophosphates. Has also ATPase activity. Involved in the late cytoplasmic maturation steps of the 40S ribosomal particles, specifically 18S rRNA maturation. While NMP activity is not required for ribosome maturation, ATPase activity is. Associates transiently with small ribosomal subunit protein uS11. ATP hydrolysis breaks the interaction with uS11. May temporarily remove uS11 from the ribosome to enable a conformational change of the ribosomal RNA that is needed for the final maturation step of the small ribosomal subunit. Its NMP activity may have a role in nuclear energy homeostasis.</text>
</comment>
<keyword evidence="7 10" id="KW-0418">Kinase</keyword>
<evidence type="ECO:0000256" key="1">
    <source>
        <dbReference type="ARBA" id="ARBA00000582"/>
    </source>
</evidence>